<dbReference type="EMBL" id="LXQA010115687">
    <property type="protein sequence ID" value="MCI19620.1"/>
    <property type="molecule type" value="Genomic_DNA"/>
</dbReference>
<reference evidence="1 2" key="1">
    <citation type="journal article" date="2018" name="Front. Plant Sci.">
        <title>Red Clover (Trifolium pratense) and Zigzag Clover (T. medium) - A Picture of Genomic Similarities and Differences.</title>
        <authorList>
            <person name="Dluhosova J."/>
            <person name="Istvanek J."/>
            <person name="Nedelnik J."/>
            <person name="Repkova J."/>
        </authorList>
    </citation>
    <scope>NUCLEOTIDE SEQUENCE [LARGE SCALE GENOMIC DNA]</scope>
    <source>
        <strain evidence="2">cv. 10/8</strain>
        <tissue evidence="1">Leaf</tissue>
    </source>
</reference>
<organism evidence="1 2">
    <name type="scientific">Trifolium medium</name>
    <dbReference type="NCBI Taxonomy" id="97028"/>
    <lineage>
        <taxon>Eukaryota</taxon>
        <taxon>Viridiplantae</taxon>
        <taxon>Streptophyta</taxon>
        <taxon>Embryophyta</taxon>
        <taxon>Tracheophyta</taxon>
        <taxon>Spermatophyta</taxon>
        <taxon>Magnoliopsida</taxon>
        <taxon>eudicotyledons</taxon>
        <taxon>Gunneridae</taxon>
        <taxon>Pentapetalae</taxon>
        <taxon>rosids</taxon>
        <taxon>fabids</taxon>
        <taxon>Fabales</taxon>
        <taxon>Fabaceae</taxon>
        <taxon>Papilionoideae</taxon>
        <taxon>50 kb inversion clade</taxon>
        <taxon>NPAAA clade</taxon>
        <taxon>Hologalegina</taxon>
        <taxon>IRL clade</taxon>
        <taxon>Trifolieae</taxon>
        <taxon>Trifolium</taxon>
    </lineage>
</organism>
<keyword evidence="2" id="KW-1185">Reference proteome</keyword>
<name>A0A392Q7C6_9FABA</name>
<feature type="non-terminal residue" evidence="1">
    <location>
        <position position="86"/>
    </location>
</feature>
<dbReference type="AlphaFoldDB" id="A0A392Q7C6"/>
<dbReference type="Proteomes" id="UP000265520">
    <property type="component" value="Unassembled WGS sequence"/>
</dbReference>
<dbReference type="Pfam" id="PF14223">
    <property type="entry name" value="Retrotran_gag_2"/>
    <property type="match status" value="1"/>
</dbReference>
<sequence length="86" mass="9634">MDNKSWKAVIKGWTHPIVTAEDGTISLKPEAEWTDVEDNEALGNSKALNAIFNGVDKNMFRLINTCTEANEAWEILKTVHEGTFKV</sequence>
<accession>A0A392Q7C6</accession>
<comment type="caution">
    <text evidence="1">The sequence shown here is derived from an EMBL/GenBank/DDBJ whole genome shotgun (WGS) entry which is preliminary data.</text>
</comment>
<protein>
    <submittedName>
        <fullName evidence="1">Gag-pol polyprotein</fullName>
    </submittedName>
</protein>
<evidence type="ECO:0000313" key="1">
    <source>
        <dbReference type="EMBL" id="MCI19620.1"/>
    </source>
</evidence>
<evidence type="ECO:0000313" key="2">
    <source>
        <dbReference type="Proteomes" id="UP000265520"/>
    </source>
</evidence>
<proteinExistence type="predicted"/>